<organism evidence="7 8">
    <name type="scientific">Alkalibacter rhizosphaerae</name>
    <dbReference type="NCBI Taxonomy" id="2815577"/>
    <lineage>
        <taxon>Bacteria</taxon>
        <taxon>Bacillati</taxon>
        <taxon>Bacillota</taxon>
        <taxon>Clostridia</taxon>
        <taxon>Eubacteriales</taxon>
        <taxon>Eubacteriaceae</taxon>
        <taxon>Alkalibacter</taxon>
    </lineage>
</organism>
<evidence type="ECO:0000256" key="4">
    <source>
        <dbReference type="ARBA" id="ARBA00023136"/>
    </source>
</evidence>
<evidence type="ECO:0000256" key="5">
    <source>
        <dbReference type="SAM" id="Phobius"/>
    </source>
</evidence>
<accession>A0A975AHR1</accession>
<dbReference type="EMBL" id="CP071444">
    <property type="protein sequence ID" value="QSX08884.1"/>
    <property type="molecule type" value="Genomic_DNA"/>
</dbReference>
<dbReference type="KEGG" id="alka:J0B03_02020"/>
<keyword evidence="4 5" id="KW-0472">Membrane</keyword>
<evidence type="ECO:0000313" key="7">
    <source>
        <dbReference type="EMBL" id="QSX08884.1"/>
    </source>
</evidence>
<dbReference type="Proteomes" id="UP000663499">
    <property type="component" value="Chromosome"/>
</dbReference>
<feature type="transmembrane region" description="Helical" evidence="5">
    <location>
        <begin position="154"/>
        <end position="172"/>
    </location>
</feature>
<feature type="transmembrane region" description="Helical" evidence="5">
    <location>
        <begin position="57"/>
        <end position="80"/>
    </location>
</feature>
<reference evidence="7" key="1">
    <citation type="submission" date="2021-03" db="EMBL/GenBank/DDBJ databases">
        <title>Alkalibacter marinus sp. nov., isolated from tidal flat sediment.</title>
        <authorList>
            <person name="Namirimu T."/>
            <person name="Yang J.-A."/>
            <person name="Yang S.-H."/>
            <person name="Kim Y.-J."/>
            <person name="Kwon K.K."/>
        </authorList>
    </citation>
    <scope>NUCLEOTIDE SEQUENCE</scope>
    <source>
        <strain evidence="7">ES005</strain>
    </source>
</reference>
<dbReference type="GO" id="GO:0004252">
    <property type="term" value="F:serine-type endopeptidase activity"/>
    <property type="evidence" value="ECO:0007669"/>
    <property type="project" value="InterPro"/>
</dbReference>
<evidence type="ECO:0000313" key="8">
    <source>
        <dbReference type="Proteomes" id="UP000663499"/>
    </source>
</evidence>
<dbReference type="SUPFAM" id="SSF144091">
    <property type="entry name" value="Rhomboid-like"/>
    <property type="match status" value="1"/>
</dbReference>
<evidence type="ECO:0000256" key="2">
    <source>
        <dbReference type="ARBA" id="ARBA00022692"/>
    </source>
</evidence>
<keyword evidence="8" id="KW-1185">Reference proteome</keyword>
<dbReference type="InterPro" id="IPR035952">
    <property type="entry name" value="Rhomboid-like_sf"/>
</dbReference>
<proteinExistence type="predicted"/>
<keyword evidence="7" id="KW-0645">Protease</keyword>
<dbReference type="Gene3D" id="1.20.1540.10">
    <property type="entry name" value="Rhomboid-like"/>
    <property type="match status" value="1"/>
</dbReference>
<keyword evidence="7" id="KW-0378">Hydrolase</keyword>
<protein>
    <submittedName>
        <fullName evidence="7">Rhomboid family intramembrane serine protease</fullName>
    </submittedName>
</protein>
<dbReference type="GO" id="GO:0006508">
    <property type="term" value="P:proteolysis"/>
    <property type="evidence" value="ECO:0007669"/>
    <property type="project" value="UniProtKB-KW"/>
</dbReference>
<dbReference type="AlphaFoldDB" id="A0A975AHR1"/>
<feature type="transmembrane region" description="Helical" evidence="5">
    <location>
        <begin position="127"/>
        <end position="147"/>
    </location>
</feature>
<feature type="domain" description="Peptidase S54 rhomboid" evidence="6">
    <location>
        <begin position="55"/>
        <end position="117"/>
    </location>
</feature>
<feature type="transmembrane region" description="Helical" evidence="5">
    <location>
        <begin position="178"/>
        <end position="197"/>
    </location>
</feature>
<gene>
    <name evidence="7" type="ORF">J0B03_02020</name>
</gene>
<feature type="transmembrane region" description="Helical" evidence="5">
    <location>
        <begin position="100"/>
        <end position="121"/>
    </location>
</feature>
<dbReference type="InterPro" id="IPR022764">
    <property type="entry name" value="Peptidase_S54_rhomboid_dom"/>
</dbReference>
<comment type="subcellular location">
    <subcellularLocation>
        <location evidence="1">Membrane</location>
        <topology evidence="1">Multi-pass membrane protein</topology>
    </subcellularLocation>
</comment>
<feature type="transmembrane region" description="Helical" evidence="5">
    <location>
        <begin position="20"/>
        <end position="37"/>
    </location>
</feature>
<dbReference type="GO" id="GO:0016020">
    <property type="term" value="C:membrane"/>
    <property type="evidence" value="ECO:0007669"/>
    <property type="project" value="UniProtKB-SubCell"/>
</dbReference>
<keyword evidence="3 5" id="KW-1133">Transmembrane helix</keyword>
<evidence type="ECO:0000256" key="1">
    <source>
        <dbReference type="ARBA" id="ARBA00004141"/>
    </source>
</evidence>
<sequence>MNWLNKLERKIAKFAIHNLMYYIVMLTGLVFVLSMFFGGDFLSRLYFSPALIMQGEIWRIITFIFIPPSNSIIWIIFALYFYYMIGGTLEQQWGTPKFNLYYFIGALATVVASLLTGSIGTPMYLNLSLFLAFAHLFPNFQVLLFLIIPVKMKYLAYLNWFFFAYTIVTGTMSQRVAAIVALANFFLFFYGDFTRFLKRTTSTKNTKTNYNRQIREFKRKKIEI</sequence>
<dbReference type="RefSeq" id="WP_207300225.1">
    <property type="nucleotide sequence ID" value="NZ_CP071444.1"/>
</dbReference>
<evidence type="ECO:0000256" key="3">
    <source>
        <dbReference type="ARBA" id="ARBA00022989"/>
    </source>
</evidence>
<keyword evidence="2 5" id="KW-0812">Transmembrane</keyword>
<name>A0A975AHR1_9FIRM</name>
<dbReference type="Pfam" id="PF01694">
    <property type="entry name" value="Rhomboid"/>
    <property type="match status" value="1"/>
</dbReference>
<evidence type="ECO:0000259" key="6">
    <source>
        <dbReference type="Pfam" id="PF01694"/>
    </source>
</evidence>